<protein>
    <submittedName>
        <fullName evidence="1">Uncharacterized protein</fullName>
    </submittedName>
</protein>
<evidence type="ECO:0000313" key="2">
    <source>
        <dbReference type="Proteomes" id="UP001157006"/>
    </source>
</evidence>
<keyword evidence="2" id="KW-1185">Reference proteome</keyword>
<proteinExistence type="predicted"/>
<reference evidence="1 2" key="1">
    <citation type="submission" date="2023-01" db="EMBL/GenBank/DDBJ databases">
        <authorList>
            <person name="Kreplak J."/>
        </authorList>
    </citation>
    <scope>NUCLEOTIDE SEQUENCE [LARGE SCALE GENOMIC DNA]</scope>
</reference>
<dbReference type="EMBL" id="OX451739">
    <property type="protein sequence ID" value="CAI8609639.1"/>
    <property type="molecule type" value="Genomic_DNA"/>
</dbReference>
<dbReference type="Pfam" id="PF00311">
    <property type="entry name" value="PEPcase"/>
    <property type="match status" value="1"/>
</dbReference>
<dbReference type="AlphaFoldDB" id="A0AAV1AKJ4"/>
<dbReference type="GO" id="GO:0006099">
    <property type="term" value="P:tricarboxylic acid cycle"/>
    <property type="evidence" value="ECO:0007669"/>
    <property type="project" value="InterPro"/>
</dbReference>
<sequence length="183" mass="20798">MAVTKLQNTCYTMSEFRETFKKENPNNKFVIVLQSFVEDLAEESLQNDSLSKDDFKSMIRHCVGGGGGLEAITTIKAITSGWFHPTINQDFVAKICLLTSFRDACFIEIMPLYQTPQWEVWLSFWFEVHYNSLYENRVSNTTNHGRRGSIGRGRGLTYMAIQSQPPDSMMADYASLALIISQA</sequence>
<name>A0AAV1AKJ4_VICFA</name>
<organism evidence="1 2">
    <name type="scientific">Vicia faba</name>
    <name type="common">Broad bean</name>
    <name type="synonym">Faba vulgaris</name>
    <dbReference type="NCBI Taxonomy" id="3906"/>
    <lineage>
        <taxon>Eukaryota</taxon>
        <taxon>Viridiplantae</taxon>
        <taxon>Streptophyta</taxon>
        <taxon>Embryophyta</taxon>
        <taxon>Tracheophyta</taxon>
        <taxon>Spermatophyta</taxon>
        <taxon>Magnoliopsida</taxon>
        <taxon>eudicotyledons</taxon>
        <taxon>Gunneridae</taxon>
        <taxon>Pentapetalae</taxon>
        <taxon>rosids</taxon>
        <taxon>fabids</taxon>
        <taxon>Fabales</taxon>
        <taxon>Fabaceae</taxon>
        <taxon>Papilionoideae</taxon>
        <taxon>50 kb inversion clade</taxon>
        <taxon>NPAAA clade</taxon>
        <taxon>Hologalegina</taxon>
        <taxon>IRL clade</taxon>
        <taxon>Fabeae</taxon>
        <taxon>Vicia</taxon>
    </lineage>
</organism>
<dbReference type="Proteomes" id="UP001157006">
    <property type="component" value="Chromosome 4"/>
</dbReference>
<evidence type="ECO:0000313" key="1">
    <source>
        <dbReference type="EMBL" id="CAI8609639.1"/>
    </source>
</evidence>
<dbReference type="InterPro" id="IPR021135">
    <property type="entry name" value="PEP_COase"/>
</dbReference>
<dbReference type="GO" id="GO:0008964">
    <property type="term" value="F:phosphoenolpyruvate carboxylase activity"/>
    <property type="evidence" value="ECO:0007669"/>
    <property type="project" value="InterPro"/>
</dbReference>
<accession>A0AAV1AKJ4</accession>
<gene>
    <name evidence="1" type="ORF">VFH_IV142880</name>
</gene>
<dbReference type="GO" id="GO:0015977">
    <property type="term" value="P:carbon fixation"/>
    <property type="evidence" value="ECO:0007669"/>
    <property type="project" value="InterPro"/>
</dbReference>